<feature type="coiled-coil region" evidence="3">
    <location>
        <begin position="124"/>
        <end position="208"/>
    </location>
</feature>
<dbReference type="GO" id="GO:0005085">
    <property type="term" value="F:guanyl-nucleotide exchange factor activity"/>
    <property type="evidence" value="ECO:0007669"/>
    <property type="project" value="InterPro"/>
</dbReference>
<dbReference type="Gene3D" id="1.20.5.4880">
    <property type="match status" value="1"/>
</dbReference>
<evidence type="ECO:0008006" key="7">
    <source>
        <dbReference type="Google" id="ProtNLM"/>
    </source>
</evidence>
<name>A0A8S1HCN9_9PELO</name>
<reference evidence="5" key="1">
    <citation type="submission" date="2020-10" db="EMBL/GenBank/DDBJ databases">
        <authorList>
            <person name="Kikuchi T."/>
        </authorList>
    </citation>
    <scope>NUCLEOTIDE SEQUENCE</scope>
    <source>
        <strain evidence="5">NKZ352</strain>
    </source>
</reference>
<keyword evidence="1 3" id="KW-0175">Coiled coil</keyword>
<dbReference type="SUPFAM" id="SSF144284">
    <property type="entry name" value="Sec2 N-terminal region"/>
    <property type="match status" value="1"/>
</dbReference>
<protein>
    <recommendedName>
        <fullName evidence="7">GDP/GTP exchange factor Sec2 N-terminal domain-containing protein</fullName>
    </recommendedName>
</protein>
<comment type="caution">
    <text evidence="5">The sequence shown here is derived from an EMBL/GenBank/DDBJ whole genome shotgun (WGS) entry which is preliminary data.</text>
</comment>
<dbReference type="GO" id="GO:0070319">
    <property type="term" value="C:Golgi to plasma membrane transport vesicle"/>
    <property type="evidence" value="ECO:0007669"/>
    <property type="project" value="TreeGrafter"/>
</dbReference>
<keyword evidence="6" id="KW-1185">Reference proteome</keyword>
<dbReference type="PANTHER" id="PTHR14430">
    <property type="entry name" value="RABIN3-RELATED"/>
    <property type="match status" value="1"/>
</dbReference>
<proteinExistence type="inferred from homology"/>
<comment type="similarity">
    <text evidence="2">Belongs to the SEC2 family.</text>
</comment>
<dbReference type="AlphaFoldDB" id="A0A8S1HCN9"/>
<accession>A0A8S1HCN9</accession>
<feature type="region of interest" description="Disordered" evidence="4">
    <location>
        <begin position="236"/>
        <end position="272"/>
    </location>
</feature>
<evidence type="ECO:0000313" key="5">
    <source>
        <dbReference type="EMBL" id="CAD6192038.1"/>
    </source>
</evidence>
<dbReference type="GO" id="GO:0006887">
    <property type="term" value="P:exocytosis"/>
    <property type="evidence" value="ECO:0007669"/>
    <property type="project" value="TreeGrafter"/>
</dbReference>
<evidence type="ECO:0000256" key="3">
    <source>
        <dbReference type="SAM" id="Coils"/>
    </source>
</evidence>
<evidence type="ECO:0000256" key="4">
    <source>
        <dbReference type="SAM" id="MobiDB-lite"/>
    </source>
</evidence>
<evidence type="ECO:0000256" key="1">
    <source>
        <dbReference type="ARBA" id="ARBA00023054"/>
    </source>
</evidence>
<feature type="region of interest" description="Disordered" evidence="4">
    <location>
        <begin position="1"/>
        <end position="50"/>
    </location>
</feature>
<dbReference type="OrthoDB" id="5560525at2759"/>
<feature type="compositionally biased region" description="Low complexity" evidence="4">
    <location>
        <begin position="250"/>
        <end position="264"/>
    </location>
</feature>
<dbReference type="Proteomes" id="UP000835052">
    <property type="component" value="Unassembled WGS sequence"/>
</dbReference>
<organism evidence="5 6">
    <name type="scientific">Caenorhabditis auriculariae</name>
    <dbReference type="NCBI Taxonomy" id="2777116"/>
    <lineage>
        <taxon>Eukaryota</taxon>
        <taxon>Metazoa</taxon>
        <taxon>Ecdysozoa</taxon>
        <taxon>Nematoda</taxon>
        <taxon>Chromadorea</taxon>
        <taxon>Rhabditida</taxon>
        <taxon>Rhabditina</taxon>
        <taxon>Rhabditomorpha</taxon>
        <taxon>Rhabditoidea</taxon>
        <taxon>Rhabditidae</taxon>
        <taxon>Peloderinae</taxon>
        <taxon>Caenorhabditis</taxon>
    </lineage>
</organism>
<gene>
    <name evidence="5" type="ORF">CAUJ_LOCUS7957</name>
</gene>
<dbReference type="PANTHER" id="PTHR14430:SF0">
    <property type="entry name" value="SEC2P DOMAIN-CONTAINING PROTEIN"/>
    <property type="match status" value="1"/>
</dbReference>
<dbReference type="Pfam" id="PF25555">
    <property type="entry name" value="RAB3A-like_C"/>
    <property type="match status" value="1"/>
</dbReference>
<dbReference type="CDD" id="cd21044">
    <property type="entry name" value="Rab11BD_RAB3IP_like"/>
    <property type="match status" value="1"/>
</dbReference>
<dbReference type="EMBL" id="CAJGYM010000025">
    <property type="protein sequence ID" value="CAD6192038.1"/>
    <property type="molecule type" value="Genomic_DNA"/>
</dbReference>
<feature type="compositionally biased region" description="Basic and acidic residues" evidence="4">
    <location>
        <begin position="1"/>
        <end position="25"/>
    </location>
</feature>
<sequence length="437" mass="49508">MMKRQDGVEKKAKIMEKSPSARDGGRCILPTLDESISDEAPRASDSSSSSSFRRLLAPPIFFRVFPSFVPSAPKSHVLLLLSSFQRLLISDNFGPSRQMAHVLMCEPDVQRIQNEFGEGRDEQMVRMQAELDATRNALAEKEAKVTRMSRMQDSVDAEVQELTEKLFQEAYKMVNKAEERREKAEKLLNESRSEMEVLRAEVAALKELVKAPGMGRNHFQQTSPQHKSALSKIFNSASSKKTKEPTNKKSASLPSTSTQQSQPSCADREQKEADAVEEVDPILFAEFQSWRDEGHPRDDNAFMQRVLTEEVEPCMTFENEKLSEEIMLSILDNRLELEPINEAKPAVRDCALTCVSRFCPYKIRTEDGQDWHFISLIARNRIAAVCDFYTCVRYLSEGLIRSGLRDSYFHVVGLRKNMALAKLGLGFVPKANVRPSF</sequence>
<evidence type="ECO:0000256" key="2">
    <source>
        <dbReference type="ARBA" id="ARBA00025794"/>
    </source>
</evidence>
<evidence type="ECO:0000313" key="6">
    <source>
        <dbReference type="Proteomes" id="UP000835052"/>
    </source>
</evidence>
<dbReference type="InterPro" id="IPR040351">
    <property type="entry name" value="RAB3IL/RAB3IP/Sec2"/>
</dbReference>